<accession>A0A218VQ38</accession>
<dbReference type="GO" id="GO:0003700">
    <property type="term" value="F:DNA-binding transcription factor activity"/>
    <property type="evidence" value="ECO:0007669"/>
    <property type="project" value="InterPro"/>
</dbReference>
<dbReference type="Gene3D" id="1.10.10.60">
    <property type="entry name" value="Homeodomain-like"/>
    <property type="match status" value="1"/>
</dbReference>
<evidence type="ECO:0000256" key="9">
    <source>
        <dbReference type="PROSITE-ProRule" id="PRU00108"/>
    </source>
</evidence>
<dbReference type="FunFam" id="1.10.10.60:FF:000146">
    <property type="entry name" value="WUSCHEL-related homeobox 4"/>
    <property type="match status" value="1"/>
</dbReference>
<sequence length="412" mass="46525">MWMMGYNDGGDLYMADSCNGRKLRPLIPRPISAAATPNGGGGPGITSPPTGFGRPHHGGTDVFSLNPNHIGMASEQSKREFNPQHQVVVSSRWNPTPEQLRTLEELYRRGTRTPSADQIQHITAQLRRYGKIEGKNVFYWFQNHKARERQKRRRQMESDDHQNINGSVPHEIETLGRKESEAGGAEGASKTVFGVDHHHHQTNKNTTNNSSNNWASPMNCSTLAEETAPSTVHKTVKAAGGVLEHKSSSFEQHHQWMKIDDAGDHPPQCRRSVNDMWQMMQHHQQSFPPPPATHLINTPRMDPKLTDSNKSPSNHHLTRFLIAPPPPPPPFYSIRPYHEEIFINSHLHNVSDEDEGDQEDDGEYENSQTLQLFPLRSGDSYANEKETEMSVSAINSFVAHPHQFFEFLPLKN</sequence>
<evidence type="ECO:0000256" key="6">
    <source>
        <dbReference type="ARBA" id="ARBA00023163"/>
    </source>
</evidence>
<protein>
    <submittedName>
        <fullName evidence="16">WUSCHEL-related homeobox 1 isoform X1</fullName>
    </submittedName>
</protein>
<dbReference type="RefSeq" id="XP_031407399.1">
    <property type="nucleotide sequence ID" value="XM_031551539.1"/>
</dbReference>
<evidence type="ECO:0000256" key="7">
    <source>
        <dbReference type="ARBA" id="ARBA00023242"/>
    </source>
</evidence>
<dbReference type="InterPro" id="IPR009057">
    <property type="entry name" value="Homeodomain-like_sf"/>
</dbReference>
<dbReference type="Pfam" id="PF00046">
    <property type="entry name" value="Homeodomain"/>
    <property type="match status" value="1"/>
</dbReference>
<dbReference type="OrthoDB" id="1918181at2759"/>
<feature type="region of interest" description="Disordered" evidence="11">
    <location>
        <begin position="34"/>
        <end position="60"/>
    </location>
</feature>
<comment type="subcellular location">
    <subcellularLocation>
        <location evidence="1 9 10">Nucleus</location>
    </subcellularLocation>
</comment>
<dbReference type="SUPFAM" id="SSF46689">
    <property type="entry name" value="Homeodomain-like"/>
    <property type="match status" value="1"/>
</dbReference>
<keyword evidence="6" id="KW-0804">Transcription</keyword>
<evidence type="ECO:0000256" key="5">
    <source>
        <dbReference type="ARBA" id="ARBA00023155"/>
    </source>
</evidence>
<evidence type="ECO:0000256" key="4">
    <source>
        <dbReference type="ARBA" id="ARBA00023125"/>
    </source>
</evidence>
<feature type="compositionally biased region" description="Low complexity" evidence="11">
    <location>
        <begin position="203"/>
        <end position="213"/>
    </location>
</feature>
<evidence type="ECO:0000256" key="8">
    <source>
        <dbReference type="ARBA" id="ARBA00024040"/>
    </source>
</evidence>
<dbReference type="GO" id="GO:0003677">
    <property type="term" value="F:DNA binding"/>
    <property type="evidence" value="ECO:0007669"/>
    <property type="project" value="UniProtKB-UniRule"/>
</dbReference>
<reference evidence="15" key="3">
    <citation type="journal article" date="2020" name="Plant Biotechnol. J.">
        <title>The pomegranate (Punica granatum L.) draft genome dissects genetic divergence between soft- and hard-seeded cultivars.</title>
        <authorList>
            <person name="Luo X."/>
            <person name="Li H."/>
            <person name="Wu Z."/>
            <person name="Yao W."/>
            <person name="Zhao P."/>
            <person name="Cao D."/>
            <person name="Yu H."/>
            <person name="Li K."/>
            <person name="Poudel K."/>
            <person name="Zhao D."/>
            <person name="Zhang F."/>
            <person name="Xia X."/>
            <person name="Chen L."/>
            <person name="Wang Q."/>
            <person name="Jing D."/>
            <person name="Cao S."/>
        </authorList>
    </citation>
    <scope>NUCLEOTIDE SEQUENCE [LARGE SCALE GENOMIC DNA]</scope>
</reference>
<reference evidence="14" key="1">
    <citation type="journal article" date="2017" name="Plant J.">
        <title>The pomegranate (Punica granatum L.) genome and the genomics of punicalagin biosynthesis.</title>
        <authorList>
            <person name="Qin G."/>
            <person name="Xu C."/>
            <person name="Ming R."/>
            <person name="Tang H."/>
            <person name="Guyot R."/>
            <person name="Kramer E.M."/>
            <person name="Hu Y."/>
            <person name="Yi X."/>
            <person name="Qi Y."/>
            <person name="Xu X."/>
            <person name="Gao Z."/>
            <person name="Pan H."/>
            <person name="Jian J."/>
            <person name="Tian Y."/>
            <person name="Yue Z."/>
            <person name="Xu Y."/>
        </authorList>
    </citation>
    <scope>NUCLEOTIDE SEQUENCE [LARGE SCALE GENOMIC DNA]</scope>
    <source>
        <strain evidence="14">cv. Dabenzi</strain>
    </source>
</reference>
<dbReference type="Proteomes" id="UP000197138">
    <property type="component" value="Unassembled WGS sequence"/>
</dbReference>
<evidence type="ECO:0000313" key="14">
    <source>
        <dbReference type="Proteomes" id="UP000197138"/>
    </source>
</evidence>
<name>A0A218VQ38_PUNGR</name>
<evidence type="ECO:0000256" key="10">
    <source>
        <dbReference type="RuleBase" id="RU000682"/>
    </source>
</evidence>
<feature type="domain" description="Homeobox" evidence="12">
    <location>
        <begin position="96"/>
        <end position="151"/>
    </location>
</feature>
<keyword evidence="5 9" id="KW-0371">Homeobox</keyword>
<dbReference type="PANTHER" id="PTHR45940">
    <property type="entry name" value="WUSCHEL-RELATED HOMEOBOX 1-RELATED"/>
    <property type="match status" value="1"/>
</dbReference>
<evidence type="ECO:0000313" key="15">
    <source>
        <dbReference type="Proteomes" id="UP000515151"/>
    </source>
</evidence>
<gene>
    <name evidence="16" type="primary">LOC116215713</name>
    <name evidence="13" type="ORF">CDL15_Pgr019931</name>
</gene>
<keyword evidence="15" id="KW-1185">Reference proteome</keyword>
<keyword evidence="3" id="KW-0805">Transcription regulation</keyword>
<dbReference type="PROSITE" id="PS50071">
    <property type="entry name" value="HOMEOBOX_2"/>
    <property type="match status" value="1"/>
</dbReference>
<evidence type="ECO:0000256" key="3">
    <source>
        <dbReference type="ARBA" id="ARBA00023015"/>
    </source>
</evidence>
<feature type="region of interest" description="Disordered" evidence="11">
    <location>
        <begin position="199"/>
        <end position="218"/>
    </location>
</feature>
<dbReference type="GO" id="GO:0099402">
    <property type="term" value="P:plant organ development"/>
    <property type="evidence" value="ECO:0007669"/>
    <property type="project" value="InterPro"/>
</dbReference>
<dbReference type="GO" id="GO:0005634">
    <property type="term" value="C:nucleus"/>
    <property type="evidence" value="ECO:0007669"/>
    <property type="project" value="UniProtKB-SubCell"/>
</dbReference>
<dbReference type="EMBL" id="MTKT01006319">
    <property type="protein sequence ID" value="OWM62637.1"/>
    <property type="molecule type" value="Genomic_DNA"/>
</dbReference>
<dbReference type="Proteomes" id="UP000515151">
    <property type="component" value="Chromosome 7"/>
</dbReference>
<keyword evidence="2" id="KW-0217">Developmental protein</keyword>
<keyword evidence="7 9" id="KW-0539">Nucleus</keyword>
<dbReference type="SMART" id="SM00389">
    <property type="entry name" value="HOX"/>
    <property type="match status" value="1"/>
</dbReference>
<evidence type="ECO:0000313" key="13">
    <source>
        <dbReference type="EMBL" id="OWM62637.1"/>
    </source>
</evidence>
<proteinExistence type="inferred from homology"/>
<reference evidence="16" key="4">
    <citation type="submission" date="2025-04" db="UniProtKB">
        <authorList>
            <consortium name="RefSeq"/>
        </authorList>
    </citation>
    <scope>IDENTIFICATION</scope>
    <source>
        <tissue evidence="16">Leaf</tissue>
    </source>
</reference>
<dbReference type="InterPro" id="IPR001356">
    <property type="entry name" value="HD"/>
</dbReference>
<evidence type="ECO:0000256" key="11">
    <source>
        <dbReference type="SAM" id="MobiDB-lite"/>
    </source>
</evidence>
<dbReference type="PANTHER" id="PTHR45940:SF13">
    <property type="entry name" value="WUSCHEL-RELATED HOMEOBOX 1"/>
    <property type="match status" value="1"/>
</dbReference>
<comment type="similarity">
    <text evidence="8">Belongs to the WUS homeobox family.</text>
</comment>
<evidence type="ECO:0000259" key="12">
    <source>
        <dbReference type="PROSITE" id="PS50071"/>
    </source>
</evidence>
<dbReference type="InterPro" id="IPR044555">
    <property type="entry name" value="WUSCHEL-like"/>
</dbReference>
<dbReference type="GeneID" id="116215713"/>
<feature type="region of interest" description="Disordered" evidence="11">
    <location>
        <begin position="146"/>
        <end position="171"/>
    </location>
</feature>
<organism evidence="13 14">
    <name type="scientific">Punica granatum</name>
    <name type="common">Pomegranate</name>
    <dbReference type="NCBI Taxonomy" id="22663"/>
    <lineage>
        <taxon>Eukaryota</taxon>
        <taxon>Viridiplantae</taxon>
        <taxon>Streptophyta</taxon>
        <taxon>Embryophyta</taxon>
        <taxon>Tracheophyta</taxon>
        <taxon>Spermatophyta</taxon>
        <taxon>Magnoliopsida</taxon>
        <taxon>eudicotyledons</taxon>
        <taxon>Gunneridae</taxon>
        <taxon>Pentapetalae</taxon>
        <taxon>rosids</taxon>
        <taxon>malvids</taxon>
        <taxon>Myrtales</taxon>
        <taxon>Lythraceae</taxon>
        <taxon>Punica</taxon>
    </lineage>
</organism>
<evidence type="ECO:0000256" key="2">
    <source>
        <dbReference type="ARBA" id="ARBA00022473"/>
    </source>
</evidence>
<evidence type="ECO:0000256" key="1">
    <source>
        <dbReference type="ARBA" id="ARBA00004123"/>
    </source>
</evidence>
<feature type="DNA-binding region" description="Homeobox" evidence="9">
    <location>
        <begin position="98"/>
        <end position="152"/>
    </location>
</feature>
<dbReference type="AlphaFoldDB" id="A0A218VQ38"/>
<keyword evidence="4 9" id="KW-0238">DNA-binding</keyword>
<dbReference type="CDD" id="cd00086">
    <property type="entry name" value="homeodomain"/>
    <property type="match status" value="1"/>
</dbReference>
<evidence type="ECO:0000313" key="16">
    <source>
        <dbReference type="RefSeq" id="XP_031407399.1"/>
    </source>
</evidence>
<reference evidence="13" key="2">
    <citation type="submission" date="2017-06" db="EMBL/GenBank/DDBJ databases">
        <title>The pomegranate genome and the genomics of punicalagin biosynthesis.</title>
        <authorList>
            <person name="Xu C."/>
        </authorList>
    </citation>
    <scope>NUCLEOTIDE SEQUENCE [LARGE SCALE GENOMIC DNA]</scope>
    <source>
        <tissue evidence="13">Fresh leaf</tissue>
    </source>
</reference>